<gene>
    <name evidence="10" type="ORF">C7K25_02220</name>
</gene>
<proteinExistence type="inferred from homology"/>
<evidence type="ECO:0000256" key="6">
    <source>
        <dbReference type="ARBA" id="ARBA00022989"/>
    </source>
</evidence>
<dbReference type="InterPro" id="IPR010065">
    <property type="entry name" value="AA_ABC_transptr_permease_3TM"/>
</dbReference>
<evidence type="ECO:0000256" key="2">
    <source>
        <dbReference type="ARBA" id="ARBA00022448"/>
    </source>
</evidence>
<dbReference type="CDD" id="cd06261">
    <property type="entry name" value="TM_PBP2"/>
    <property type="match status" value="1"/>
</dbReference>
<dbReference type="NCBIfam" id="TIGR01726">
    <property type="entry name" value="HEQRo_perm_3TM"/>
    <property type="match status" value="1"/>
</dbReference>
<evidence type="ECO:0000256" key="4">
    <source>
        <dbReference type="ARBA" id="ARBA00022692"/>
    </source>
</evidence>
<feature type="transmembrane region" description="Helical" evidence="8">
    <location>
        <begin position="69"/>
        <end position="96"/>
    </location>
</feature>
<keyword evidence="4 8" id="KW-0812">Transmembrane</keyword>
<dbReference type="PANTHER" id="PTHR30614:SF0">
    <property type="entry name" value="L-CYSTINE TRANSPORT SYSTEM PERMEASE PROTEIN TCYL"/>
    <property type="match status" value="1"/>
</dbReference>
<feature type="transmembrane region" description="Helical" evidence="8">
    <location>
        <begin position="234"/>
        <end position="254"/>
    </location>
</feature>
<feature type="transmembrane region" description="Helical" evidence="8">
    <location>
        <begin position="149"/>
        <end position="170"/>
    </location>
</feature>
<dbReference type="InterPro" id="IPR043429">
    <property type="entry name" value="ArtM/GltK/GlnP/TcyL/YhdX-like"/>
</dbReference>
<feature type="transmembrane region" description="Helical" evidence="8">
    <location>
        <begin position="31"/>
        <end position="49"/>
    </location>
</feature>
<comment type="subcellular location">
    <subcellularLocation>
        <location evidence="1 8">Cell membrane</location>
        <topology evidence="1 8">Multi-pass membrane protein</topology>
    </subcellularLocation>
</comment>
<sequence length="324" mass="35975">MSSTPILSGAAEDLNGNDDVTALPLRHPWRWVAATLILLIVAWFAYIIVTNPNLDFATVGEFVFDPRIISGIGLTLLITVVSMVVSTVLAVIIASMRLSENPVFYSLAWFYTWAFRGTPILVQIVFWGYMGLLFQNLTLGIPLTDVVFWQVNTNSLITPLMAGIIALTLNQAAYSSEIVRAGMLSIDEGQREAAFSLGMSPVYTLRHVVLPQAMRVIIPPMGNELISMLKNTSLLSVIAVLELYTQAMIISSSNLKQVELLIVVSLWYLAMTSILSIPQYYLERHFGRGATRNQRVTPLGKLRARFSKKEYPQPAPQTEVVEIP</sequence>
<dbReference type="Gene3D" id="1.10.3720.10">
    <property type="entry name" value="MetI-like"/>
    <property type="match status" value="1"/>
</dbReference>
<feature type="domain" description="ABC transmembrane type-1" evidence="9">
    <location>
        <begin position="72"/>
        <end position="279"/>
    </location>
</feature>
<keyword evidence="3" id="KW-1003">Cell membrane</keyword>
<dbReference type="Pfam" id="PF00528">
    <property type="entry name" value="BPD_transp_1"/>
    <property type="match status" value="1"/>
</dbReference>
<evidence type="ECO:0000313" key="11">
    <source>
        <dbReference type="Proteomes" id="UP001170379"/>
    </source>
</evidence>
<evidence type="ECO:0000313" key="10">
    <source>
        <dbReference type="EMBL" id="MDJ1370198.1"/>
    </source>
</evidence>
<comment type="caution">
    <text evidence="10">The sequence shown here is derived from an EMBL/GenBank/DDBJ whole genome shotgun (WGS) entry which is preliminary data.</text>
</comment>
<dbReference type="SUPFAM" id="SSF161098">
    <property type="entry name" value="MetI-like"/>
    <property type="match status" value="1"/>
</dbReference>
<dbReference type="InterPro" id="IPR035906">
    <property type="entry name" value="MetI-like_sf"/>
</dbReference>
<dbReference type="InterPro" id="IPR000515">
    <property type="entry name" value="MetI-like"/>
</dbReference>
<feature type="transmembrane region" description="Helical" evidence="8">
    <location>
        <begin position="260"/>
        <end position="282"/>
    </location>
</feature>
<keyword evidence="11" id="KW-1185">Reference proteome</keyword>
<evidence type="ECO:0000256" key="7">
    <source>
        <dbReference type="ARBA" id="ARBA00023136"/>
    </source>
</evidence>
<keyword evidence="7 8" id="KW-0472">Membrane</keyword>
<evidence type="ECO:0000259" key="9">
    <source>
        <dbReference type="PROSITE" id="PS50928"/>
    </source>
</evidence>
<keyword evidence="2 8" id="KW-0813">Transport</keyword>
<evidence type="ECO:0000256" key="3">
    <source>
        <dbReference type="ARBA" id="ARBA00022475"/>
    </source>
</evidence>
<name>A0ABT7C512_9MICO</name>
<organism evidence="10 11">
    <name type="scientific">Gulosibacter molinativorax</name>
    <dbReference type="NCBI Taxonomy" id="256821"/>
    <lineage>
        <taxon>Bacteria</taxon>
        <taxon>Bacillati</taxon>
        <taxon>Actinomycetota</taxon>
        <taxon>Actinomycetes</taxon>
        <taxon>Micrococcales</taxon>
        <taxon>Microbacteriaceae</taxon>
        <taxon>Gulosibacter</taxon>
    </lineage>
</organism>
<accession>A0ABT7C512</accession>
<reference evidence="10" key="2">
    <citation type="journal article" date="2022" name="Sci. Rep.">
        <title>In silico prediction of the enzymes involved in the degradation of the herbicide molinate by Gulosibacter molinativorax ON4T.</title>
        <authorList>
            <person name="Lopes A.R."/>
            <person name="Bunin E."/>
            <person name="Viana A.T."/>
            <person name="Froufe H."/>
            <person name="Munoz-Merida A."/>
            <person name="Pinho D."/>
            <person name="Figueiredo J."/>
            <person name="Barroso C."/>
            <person name="Vaz-Moreira I."/>
            <person name="Bellanger X."/>
            <person name="Egas C."/>
            <person name="Nunes O.C."/>
        </authorList>
    </citation>
    <scope>NUCLEOTIDE SEQUENCE</scope>
    <source>
        <strain evidence="10">ON4</strain>
    </source>
</reference>
<reference evidence="10" key="1">
    <citation type="submission" date="2018-03" db="EMBL/GenBank/DDBJ databases">
        <authorList>
            <person name="Nunes O.C."/>
            <person name="Lopes A.R."/>
            <person name="Froufe H."/>
            <person name="Munoz-Merida A."/>
            <person name="Barroso C."/>
            <person name="Egas C."/>
        </authorList>
    </citation>
    <scope>NUCLEOTIDE SEQUENCE</scope>
    <source>
        <strain evidence="10">ON4</strain>
    </source>
</reference>
<feature type="transmembrane region" description="Helical" evidence="8">
    <location>
        <begin position="108"/>
        <end position="129"/>
    </location>
</feature>
<dbReference type="PANTHER" id="PTHR30614">
    <property type="entry name" value="MEMBRANE COMPONENT OF AMINO ACID ABC TRANSPORTER"/>
    <property type="match status" value="1"/>
</dbReference>
<evidence type="ECO:0000256" key="1">
    <source>
        <dbReference type="ARBA" id="ARBA00004651"/>
    </source>
</evidence>
<dbReference type="RefSeq" id="WP_026935772.1">
    <property type="nucleotide sequence ID" value="NZ_CP028426.1"/>
</dbReference>
<dbReference type="EMBL" id="PXVD01000003">
    <property type="protein sequence ID" value="MDJ1370198.1"/>
    <property type="molecule type" value="Genomic_DNA"/>
</dbReference>
<keyword evidence="6 8" id="KW-1133">Transmembrane helix</keyword>
<dbReference type="PROSITE" id="PS50928">
    <property type="entry name" value="ABC_TM1"/>
    <property type="match status" value="1"/>
</dbReference>
<dbReference type="Proteomes" id="UP001170379">
    <property type="component" value="Unassembled WGS sequence"/>
</dbReference>
<evidence type="ECO:0000256" key="5">
    <source>
        <dbReference type="ARBA" id="ARBA00022970"/>
    </source>
</evidence>
<keyword evidence="5" id="KW-0029">Amino-acid transport</keyword>
<protein>
    <submittedName>
        <fullName evidence="10">Amino acid ABC transporter permease</fullName>
    </submittedName>
</protein>
<evidence type="ECO:0000256" key="8">
    <source>
        <dbReference type="RuleBase" id="RU363032"/>
    </source>
</evidence>
<comment type="similarity">
    <text evidence="8">Belongs to the binding-protein-dependent transport system permease family.</text>
</comment>